<sequence>FKASPHYAVNASPELSPYCLVNAGLEFGPEVQASSLKHSLGSVKRENSFPPAQLKQLSPQMVDRGWSRAVNLGSELLLLDRDTYQVHFLAGEASQDSIAGKNKTGTSLHVQRFRAWQRAVFSDRFIVVVVVIIIVIIVIIITIIIIDTFYYTLRV</sequence>
<name>F1LP55_RAT</name>
<dbReference type="Bgee" id="ENSRNOG00000033993">
    <property type="expression patterns" value="Expressed in skeletal muscle tissue and 6 other cell types or tissues"/>
</dbReference>
<keyword evidence="1" id="KW-0812">Transmembrane</keyword>
<organism evidence="2 3">
    <name type="scientific">Rattus norvegicus</name>
    <name type="common">Rat</name>
    <dbReference type="NCBI Taxonomy" id="10116"/>
    <lineage>
        <taxon>Eukaryota</taxon>
        <taxon>Metazoa</taxon>
        <taxon>Chordata</taxon>
        <taxon>Craniata</taxon>
        <taxon>Vertebrata</taxon>
        <taxon>Euteleostomi</taxon>
        <taxon>Mammalia</taxon>
        <taxon>Eutheria</taxon>
        <taxon>Euarchontoglires</taxon>
        <taxon>Glires</taxon>
        <taxon>Rodentia</taxon>
        <taxon>Myomorpha</taxon>
        <taxon>Muroidea</taxon>
        <taxon>Muridae</taxon>
        <taxon>Murinae</taxon>
        <taxon>Rattus</taxon>
    </lineage>
</organism>
<accession>F1LP55</accession>
<dbReference type="Ensembl" id="ENSRNOT00000044670.3">
    <property type="protein sequence ID" value="ENSRNOP00000043531.1"/>
    <property type="gene ID" value="ENSRNOG00000033993.3"/>
</dbReference>
<dbReference type="Proteomes" id="UP000002494">
    <property type="component" value="Chromosome 17"/>
</dbReference>
<protein>
    <submittedName>
        <fullName evidence="2">Uncharacterized protein</fullName>
    </submittedName>
</protein>
<keyword evidence="3" id="KW-1185">Reference proteome</keyword>
<keyword evidence="1" id="KW-1133">Transmembrane helix</keyword>
<dbReference type="InParanoid" id="F1LP55"/>
<proteinExistence type="predicted"/>
<reference evidence="2" key="3">
    <citation type="submission" date="2025-09" db="UniProtKB">
        <authorList>
            <consortium name="Ensembl"/>
        </authorList>
    </citation>
    <scope>IDENTIFICATION</scope>
    <source>
        <strain evidence="2">Brown Norway</strain>
    </source>
</reference>
<dbReference type="HOGENOM" id="CLU_1699643_0_0_1"/>
<evidence type="ECO:0000313" key="2">
    <source>
        <dbReference type="Ensembl" id="ENSRNOP00000043531.1"/>
    </source>
</evidence>
<evidence type="ECO:0000256" key="1">
    <source>
        <dbReference type="SAM" id="Phobius"/>
    </source>
</evidence>
<feature type="transmembrane region" description="Helical" evidence="1">
    <location>
        <begin position="125"/>
        <end position="146"/>
    </location>
</feature>
<reference evidence="2" key="2">
    <citation type="submission" date="2025-08" db="UniProtKB">
        <authorList>
            <consortium name="Ensembl"/>
        </authorList>
    </citation>
    <scope>IDENTIFICATION</scope>
    <source>
        <strain evidence="2">Brown Norway</strain>
    </source>
</reference>
<reference evidence="2" key="1">
    <citation type="submission" date="2024-01" db="EMBL/GenBank/DDBJ databases">
        <title>GRCr8: a new rat reference genome assembly contstructed from accurate long reads and long range scaffolding.</title>
        <authorList>
            <person name="Doris P.A."/>
            <person name="Kalbfleisch T."/>
            <person name="Li K."/>
            <person name="Howe K."/>
            <person name="Wood J."/>
        </authorList>
    </citation>
    <scope>NUCLEOTIDE SEQUENCE [LARGE SCALE GENOMIC DNA]</scope>
    <source>
        <strain evidence="2">Brown Norway</strain>
    </source>
</reference>
<keyword evidence="1" id="KW-0472">Membrane</keyword>
<dbReference type="PaxDb" id="10116-ENSRNOP00000043531"/>
<dbReference type="AlphaFoldDB" id="F1LP55"/>
<evidence type="ECO:0000313" key="3">
    <source>
        <dbReference type="Proteomes" id="UP000002494"/>
    </source>
</evidence>